<dbReference type="Proteomes" id="UP000743370">
    <property type="component" value="Unassembled WGS sequence"/>
</dbReference>
<dbReference type="EMBL" id="JABFOF010000002">
    <property type="protein sequence ID" value="KAG2403839.1"/>
    <property type="molecule type" value="Genomic_DNA"/>
</dbReference>
<reference evidence="2 3" key="1">
    <citation type="submission" date="2020-05" db="EMBL/GenBank/DDBJ databases">
        <title>Vigna angularis (adzuki bean) Var. LongXiaoDou No. 4 denovo assembly.</title>
        <authorList>
            <person name="Xiang H."/>
        </authorList>
    </citation>
    <scope>NUCLEOTIDE SEQUENCE [LARGE SCALE GENOMIC DNA]</scope>
    <source>
        <tissue evidence="2">Leaf</tissue>
    </source>
</reference>
<dbReference type="AlphaFoldDB" id="A0A8T0KWW5"/>
<sequence>MEGGMGGGRDDEDSGPELIEGDGRRDGWRRRGRGQRDRKSVTVVPNMSEASSYSTDLAKMRNALLSSVSSRLHSNGIGNDEVQLEFLAGSMQMNDLTNFLCNGFNMESRIFKDDSQMGEGVNTQPSQSQSLIYDYNHQPGSLYAIPSIKDIYHHSLLLDKDPSSQYERVCENKRPFEYTDNMSLWKKMRSNPKSKITIMEPKCHQPEQDSDVTKFVVAMRRNPKLSDKVTTLQKLVSPFGKVSPQEFGDKLQIDLNSRGLCLVPVSVTEKVKMHDAENEQGQLLL</sequence>
<organism evidence="2 3">
    <name type="scientific">Phaseolus angularis</name>
    <name type="common">Azuki bean</name>
    <name type="synonym">Vigna angularis</name>
    <dbReference type="NCBI Taxonomy" id="3914"/>
    <lineage>
        <taxon>Eukaryota</taxon>
        <taxon>Viridiplantae</taxon>
        <taxon>Streptophyta</taxon>
        <taxon>Embryophyta</taxon>
        <taxon>Tracheophyta</taxon>
        <taxon>Spermatophyta</taxon>
        <taxon>Magnoliopsida</taxon>
        <taxon>eudicotyledons</taxon>
        <taxon>Gunneridae</taxon>
        <taxon>Pentapetalae</taxon>
        <taxon>rosids</taxon>
        <taxon>fabids</taxon>
        <taxon>Fabales</taxon>
        <taxon>Fabaceae</taxon>
        <taxon>Papilionoideae</taxon>
        <taxon>50 kb inversion clade</taxon>
        <taxon>NPAAA clade</taxon>
        <taxon>indigoferoid/millettioid clade</taxon>
        <taxon>Phaseoleae</taxon>
        <taxon>Vigna</taxon>
    </lineage>
</organism>
<feature type="region of interest" description="Disordered" evidence="1">
    <location>
        <begin position="1"/>
        <end position="42"/>
    </location>
</feature>
<accession>A0A8T0KWW5</accession>
<protein>
    <submittedName>
        <fullName evidence="2">Uncharacterized protein</fullName>
    </submittedName>
</protein>
<name>A0A8T0KWW5_PHAAN</name>
<comment type="caution">
    <text evidence="2">The sequence shown here is derived from an EMBL/GenBank/DDBJ whole genome shotgun (WGS) entry which is preliminary data.</text>
</comment>
<evidence type="ECO:0000313" key="2">
    <source>
        <dbReference type="EMBL" id="KAG2403839.1"/>
    </source>
</evidence>
<proteinExistence type="predicted"/>
<gene>
    <name evidence="2" type="ORF">HKW66_Vig0107590</name>
</gene>
<evidence type="ECO:0000313" key="3">
    <source>
        <dbReference type="Proteomes" id="UP000743370"/>
    </source>
</evidence>
<evidence type="ECO:0000256" key="1">
    <source>
        <dbReference type="SAM" id="MobiDB-lite"/>
    </source>
</evidence>